<gene>
    <name evidence="1" type="ORF">HBF25_00220</name>
</gene>
<dbReference type="SUPFAM" id="SSF53474">
    <property type="entry name" value="alpha/beta-Hydrolases"/>
    <property type="match status" value="1"/>
</dbReference>
<evidence type="ECO:0000313" key="2">
    <source>
        <dbReference type="Proteomes" id="UP000490980"/>
    </source>
</evidence>
<reference evidence="1 2" key="1">
    <citation type="submission" date="2020-03" db="EMBL/GenBank/DDBJ databases">
        <authorList>
            <person name="Lai Q."/>
        </authorList>
    </citation>
    <scope>NUCLEOTIDE SEQUENCE [LARGE SCALE GENOMIC DNA]</scope>
    <source>
        <strain evidence="1 2">CCUG 25036</strain>
    </source>
</reference>
<dbReference type="Pfam" id="PF06821">
    <property type="entry name" value="Ser_hydrolase"/>
    <property type="match status" value="1"/>
</dbReference>
<dbReference type="Gene3D" id="3.40.50.1820">
    <property type="entry name" value="alpha/beta hydrolase"/>
    <property type="match status" value="1"/>
</dbReference>
<accession>A0A7X5U6L1</accession>
<sequence>MSSSRPFANKRVVIVHGYMASPTDHWFPALKRSLEVEGAQVDVVALPESNEPQVDAWARTLKEALPVVNDRTFIIGHSLGCVTALRHLQSLPNGTRAAGIVLVSGFDCPLDTIPALAAFTSPPLDHDVVRKRAAHIVSIVSDNDVIVDTRHSHALAESLGSDLQVVNGGGHFMAEDGFTALPQVHEALRRMV</sequence>
<dbReference type="Proteomes" id="UP000490980">
    <property type="component" value="Unassembled WGS sequence"/>
</dbReference>
<evidence type="ECO:0000313" key="1">
    <source>
        <dbReference type="EMBL" id="NII04802.1"/>
    </source>
</evidence>
<keyword evidence="1" id="KW-0378">Hydrolase</keyword>
<dbReference type="PANTHER" id="PTHR15394">
    <property type="entry name" value="SERINE HYDROLASE RBBP9"/>
    <property type="match status" value="1"/>
</dbReference>
<organism evidence="1 2">
    <name type="scientific">Luteibacter anthropi</name>
    <dbReference type="NCBI Taxonomy" id="564369"/>
    <lineage>
        <taxon>Bacteria</taxon>
        <taxon>Pseudomonadati</taxon>
        <taxon>Pseudomonadota</taxon>
        <taxon>Gammaproteobacteria</taxon>
        <taxon>Lysobacterales</taxon>
        <taxon>Rhodanobacteraceae</taxon>
        <taxon>Luteibacter</taxon>
    </lineage>
</organism>
<name>A0A7X5U6L1_9GAMM</name>
<dbReference type="EMBL" id="JAARLZ010000001">
    <property type="protein sequence ID" value="NII04802.1"/>
    <property type="molecule type" value="Genomic_DNA"/>
</dbReference>
<dbReference type="RefSeq" id="WP_166945434.1">
    <property type="nucleotide sequence ID" value="NZ_JAARLZ010000001.1"/>
</dbReference>
<dbReference type="GO" id="GO:0016787">
    <property type="term" value="F:hydrolase activity"/>
    <property type="evidence" value="ECO:0007669"/>
    <property type="project" value="UniProtKB-KW"/>
</dbReference>
<dbReference type="AlphaFoldDB" id="A0A7X5U6L1"/>
<comment type="caution">
    <text evidence="1">The sequence shown here is derived from an EMBL/GenBank/DDBJ whole genome shotgun (WGS) entry which is preliminary data.</text>
</comment>
<protein>
    <submittedName>
        <fullName evidence="1">Serine hydrolase family protein</fullName>
    </submittedName>
</protein>
<dbReference type="PANTHER" id="PTHR15394:SF3">
    <property type="entry name" value="SERINE HYDROLASE RBBP9"/>
    <property type="match status" value="1"/>
</dbReference>
<dbReference type="InterPro" id="IPR010662">
    <property type="entry name" value="RBBP9/YdeN"/>
</dbReference>
<proteinExistence type="predicted"/>
<keyword evidence="2" id="KW-1185">Reference proteome</keyword>
<dbReference type="InterPro" id="IPR029058">
    <property type="entry name" value="AB_hydrolase_fold"/>
</dbReference>